<dbReference type="AlphaFoldDB" id="A0AAW2YN27"/>
<accession>A0AAW2YN27</accession>
<organism evidence="1 3">
    <name type="scientific">Acrasis kona</name>
    <dbReference type="NCBI Taxonomy" id="1008807"/>
    <lineage>
        <taxon>Eukaryota</taxon>
        <taxon>Discoba</taxon>
        <taxon>Heterolobosea</taxon>
        <taxon>Tetramitia</taxon>
        <taxon>Eutetramitia</taxon>
        <taxon>Acrasidae</taxon>
        <taxon>Acrasis</taxon>
    </lineage>
</organism>
<protein>
    <submittedName>
        <fullName evidence="1">Uncharacterized protein</fullName>
    </submittedName>
</protein>
<evidence type="ECO:0000313" key="1">
    <source>
        <dbReference type="EMBL" id="KAL0478388.1"/>
    </source>
</evidence>
<dbReference type="Proteomes" id="UP001431209">
    <property type="component" value="Unassembled WGS sequence"/>
</dbReference>
<gene>
    <name evidence="1" type="ORF">AKO1_000289</name>
    <name evidence="2" type="ORF">AKO1_002346</name>
</gene>
<sequence length="108" mass="12464">MRGEHDTSRYQKIMDKNLSRDSHFRILPGVTQEDAGLMSTADLASIKKEHKIMWNKENQERIESNTTMSSFNIESDRNTKLAQLPTTQSITQTTVSRVWNAPRDELLL</sequence>
<dbReference type="EMBL" id="JAOPGA020000373">
    <property type="protein sequence ID" value="KAL0478388.1"/>
    <property type="molecule type" value="Genomic_DNA"/>
</dbReference>
<reference evidence="1 3" key="1">
    <citation type="submission" date="2024-03" db="EMBL/GenBank/DDBJ databases">
        <title>The Acrasis kona genome and developmental transcriptomes reveal deep origins of eukaryotic multicellular pathways.</title>
        <authorList>
            <person name="Sheikh S."/>
            <person name="Fu C.-J."/>
            <person name="Brown M.W."/>
            <person name="Baldauf S.L."/>
        </authorList>
    </citation>
    <scope>NUCLEOTIDE SEQUENCE [LARGE SCALE GENOMIC DNA]</scope>
    <source>
        <strain evidence="1 3">ATCC MYA-3509</strain>
    </source>
</reference>
<evidence type="ECO:0000313" key="3">
    <source>
        <dbReference type="Proteomes" id="UP001431209"/>
    </source>
</evidence>
<dbReference type="EMBL" id="JAOPGA020000660">
    <property type="protein sequence ID" value="KAL0480519.1"/>
    <property type="molecule type" value="Genomic_DNA"/>
</dbReference>
<comment type="caution">
    <text evidence="1">The sequence shown here is derived from an EMBL/GenBank/DDBJ whole genome shotgun (WGS) entry which is preliminary data.</text>
</comment>
<proteinExistence type="predicted"/>
<name>A0AAW2YN27_9EUKA</name>
<keyword evidence="3" id="KW-1185">Reference proteome</keyword>
<evidence type="ECO:0000313" key="2">
    <source>
        <dbReference type="EMBL" id="KAL0480519.1"/>
    </source>
</evidence>